<evidence type="ECO:0000256" key="5">
    <source>
        <dbReference type="ARBA" id="ARBA00023136"/>
    </source>
</evidence>
<dbReference type="RefSeq" id="WP_308865210.1">
    <property type="nucleotide sequence ID" value="NZ_JAVHUL010000034.1"/>
</dbReference>
<dbReference type="InterPro" id="IPR004960">
    <property type="entry name" value="LipA_acyltrans"/>
</dbReference>
<gene>
    <name evidence="8" type="ORF">RBU60_11575</name>
</gene>
<keyword evidence="4" id="KW-0808">Transferase</keyword>
<dbReference type="EMBL" id="JAVHUL010000034">
    <property type="protein sequence ID" value="MDQ7918217.1"/>
    <property type="molecule type" value="Genomic_DNA"/>
</dbReference>
<evidence type="ECO:0000256" key="6">
    <source>
        <dbReference type="ARBA" id="ARBA00023315"/>
    </source>
</evidence>
<comment type="caution">
    <text evidence="8">The sequence shown here is derived from an EMBL/GenBank/DDBJ whole genome shotgun (WGS) entry which is preliminary data.</text>
</comment>
<accession>A0ABU1A3D5</accession>
<dbReference type="PANTHER" id="PTHR30606">
    <property type="entry name" value="LIPID A BIOSYNTHESIS LAUROYL ACYLTRANSFERASE"/>
    <property type="match status" value="1"/>
</dbReference>
<keyword evidence="3" id="KW-0997">Cell inner membrane</keyword>
<dbReference type="PANTHER" id="PTHR30606:SF10">
    <property type="entry name" value="PHOSPHATIDYLINOSITOL MANNOSIDE ACYLTRANSFERASE"/>
    <property type="match status" value="1"/>
</dbReference>
<name>A0ABU1A3D5_9FLAO</name>
<protein>
    <submittedName>
        <fullName evidence="8">Lysophospholipid acyltransferase family protein</fullName>
    </submittedName>
</protein>
<keyword evidence="9" id="KW-1185">Reference proteome</keyword>
<evidence type="ECO:0000256" key="2">
    <source>
        <dbReference type="ARBA" id="ARBA00022475"/>
    </source>
</evidence>
<keyword evidence="2" id="KW-1003">Cell membrane</keyword>
<proteinExistence type="predicted"/>
<sequence length="292" mass="34992">MQRLAYGLVYPILWLISILPFRLLYAFSDFLTFLIYHIVRYRRKTVVYNLSLAFPKKDEIELKAIEKKFYKHFTDLFLETFKSLSISDKELKKRFVIKNPEELERLESLQKSYVILMGHYASYEWVNALHFYGLSFKAYGVYKPIKNKYFDNLIKRIRSKYDTHMLASKSVPKKMLRNQQAGTLASYGMVADQSPKRKEAKHYVNFLHHEVPAFVGAEYIAERLDLSMTYLHVEKVKRGHYEAKFVPLSDEPQHVESYQITDLYFKLLEDQITKEPAYYLWTHKRWKHRLDK</sequence>
<comment type="subcellular location">
    <subcellularLocation>
        <location evidence="1">Cell inner membrane</location>
    </subcellularLocation>
</comment>
<evidence type="ECO:0000256" key="1">
    <source>
        <dbReference type="ARBA" id="ARBA00004533"/>
    </source>
</evidence>
<keyword evidence="6 8" id="KW-0012">Acyltransferase</keyword>
<evidence type="ECO:0000256" key="4">
    <source>
        <dbReference type="ARBA" id="ARBA00022679"/>
    </source>
</evidence>
<evidence type="ECO:0000313" key="9">
    <source>
        <dbReference type="Proteomes" id="UP001230915"/>
    </source>
</evidence>
<evidence type="ECO:0000256" key="7">
    <source>
        <dbReference type="SAM" id="Phobius"/>
    </source>
</evidence>
<keyword evidence="5 7" id="KW-0472">Membrane</keyword>
<dbReference type="Proteomes" id="UP001230915">
    <property type="component" value="Unassembled WGS sequence"/>
</dbReference>
<dbReference type="PIRSF" id="PIRSF026649">
    <property type="entry name" value="MsbB"/>
    <property type="match status" value="1"/>
</dbReference>
<evidence type="ECO:0000313" key="8">
    <source>
        <dbReference type="EMBL" id="MDQ7918217.1"/>
    </source>
</evidence>
<dbReference type="Pfam" id="PF03279">
    <property type="entry name" value="Lip_A_acyltrans"/>
    <property type="match status" value="1"/>
</dbReference>
<keyword evidence="7" id="KW-1133">Transmembrane helix</keyword>
<reference evidence="8 9" key="1">
    <citation type="submission" date="2023-08" db="EMBL/GenBank/DDBJ databases">
        <title>Mesonia sp. MT50, isolated from deep-sea sediment of the Mariana Trench.</title>
        <authorList>
            <person name="Fu H."/>
        </authorList>
    </citation>
    <scope>NUCLEOTIDE SEQUENCE [LARGE SCALE GENOMIC DNA]</scope>
    <source>
        <strain evidence="8 9">MT50</strain>
    </source>
</reference>
<dbReference type="CDD" id="cd07984">
    <property type="entry name" value="LPLAT_LABLAT-like"/>
    <property type="match status" value="1"/>
</dbReference>
<dbReference type="GO" id="GO:0016746">
    <property type="term" value="F:acyltransferase activity"/>
    <property type="evidence" value="ECO:0007669"/>
    <property type="project" value="UniProtKB-KW"/>
</dbReference>
<keyword evidence="7" id="KW-0812">Transmembrane</keyword>
<organism evidence="8 9">
    <name type="scientific">Mesonia profundi</name>
    <dbReference type="NCBI Taxonomy" id="3070998"/>
    <lineage>
        <taxon>Bacteria</taxon>
        <taxon>Pseudomonadati</taxon>
        <taxon>Bacteroidota</taxon>
        <taxon>Flavobacteriia</taxon>
        <taxon>Flavobacteriales</taxon>
        <taxon>Flavobacteriaceae</taxon>
        <taxon>Mesonia</taxon>
    </lineage>
</organism>
<evidence type="ECO:0000256" key="3">
    <source>
        <dbReference type="ARBA" id="ARBA00022519"/>
    </source>
</evidence>
<feature type="transmembrane region" description="Helical" evidence="7">
    <location>
        <begin position="12"/>
        <end position="36"/>
    </location>
</feature>